<dbReference type="InterPro" id="IPR013103">
    <property type="entry name" value="RVT_2"/>
</dbReference>
<organism evidence="2 3">
    <name type="scientific">Erythroxylum novogranatense</name>
    <dbReference type="NCBI Taxonomy" id="1862640"/>
    <lineage>
        <taxon>Eukaryota</taxon>
        <taxon>Viridiplantae</taxon>
        <taxon>Streptophyta</taxon>
        <taxon>Embryophyta</taxon>
        <taxon>Tracheophyta</taxon>
        <taxon>Spermatophyta</taxon>
        <taxon>Magnoliopsida</taxon>
        <taxon>eudicotyledons</taxon>
        <taxon>Gunneridae</taxon>
        <taxon>Pentapetalae</taxon>
        <taxon>rosids</taxon>
        <taxon>fabids</taxon>
        <taxon>Malpighiales</taxon>
        <taxon>Erythroxylaceae</taxon>
        <taxon>Erythroxylum</taxon>
    </lineage>
</organism>
<proteinExistence type="predicted"/>
<protein>
    <recommendedName>
        <fullName evidence="1">Reverse transcriptase Ty1/copia-type domain-containing protein</fullName>
    </recommendedName>
</protein>
<name>A0AAV8TXN8_9ROSI</name>
<dbReference type="Pfam" id="PF07727">
    <property type="entry name" value="RVT_2"/>
    <property type="match status" value="1"/>
</dbReference>
<reference evidence="2 3" key="1">
    <citation type="submission" date="2021-09" db="EMBL/GenBank/DDBJ databases">
        <title>Genomic insights and catalytic innovation underlie evolution of tropane alkaloids biosynthesis.</title>
        <authorList>
            <person name="Wang Y.-J."/>
            <person name="Tian T."/>
            <person name="Huang J.-P."/>
            <person name="Huang S.-X."/>
        </authorList>
    </citation>
    <scope>NUCLEOTIDE SEQUENCE [LARGE SCALE GENOMIC DNA]</scope>
    <source>
        <strain evidence="2">KIB-2018</strain>
        <tissue evidence="2">Leaf</tissue>
    </source>
</reference>
<dbReference type="EMBL" id="JAIWQS010000002">
    <property type="protein sequence ID" value="KAJ8771692.1"/>
    <property type="molecule type" value="Genomic_DNA"/>
</dbReference>
<comment type="caution">
    <text evidence="2">The sequence shown here is derived from an EMBL/GenBank/DDBJ whole genome shotgun (WGS) entry which is preliminary data.</text>
</comment>
<evidence type="ECO:0000259" key="1">
    <source>
        <dbReference type="Pfam" id="PF07727"/>
    </source>
</evidence>
<dbReference type="PANTHER" id="PTHR11439:SF463">
    <property type="entry name" value="REVERSE TRANSCRIPTASE TY1_COPIA-TYPE DOMAIN-CONTAINING PROTEIN"/>
    <property type="match status" value="1"/>
</dbReference>
<gene>
    <name evidence="2" type="ORF">K2173_026869</name>
</gene>
<accession>A0AAV8TXN8</accession>
<dbReference type="AlphaFoldDB" id="A0AAV8TXN8"/>
<evidence type="ECO:0000313" key="3">
    <source>
        <dbReference type="Proteomes" id="UP001159364"/>
    </source>
</evidence>
<keyword evidence="3" id="KW-1185">Reference proteome</keyword>
<dbReference type="CDD" id="cd09272">
    <property type="entry name" value="RNase_HI_RT_Ty1"/>
    <property type="match status" value="1"/>
</dbReference>
<feature type="domain" description="Reverse transcriptase Ty1/copia-type" evidence="1">
    <location>
        <begin position="1"/>
        <end position="53"/>
    </location>
</feature>
<evidence type="ECO:0000313" key="2">
    <source>
        <dbReference type="EMBL" id="KAJ8771692.1"/>
    </source>
</evidence>
<sequence>MMKKFEMSDLGLLHYFLSLEVKQGVDGIFISQKKYAMDLLKKFNMVNNKVAATLMNVNEKLCRDDGAKLENATYLRSLVGGLIYLSHTRPDIAFSIGRILRYIARTIGHGIWNSKVSNFKLTSFTDNDWAGSIDDRKGTSGFMFNIGFSAISWSSKKQEVVTLSTSEAEYITATSSTCQAVWLRRLLADFN</sequence>
<dbReference type="Proteomes" id="UP001159364">
    <property type="component" value="Linkage Group LG02"/>
</dbReference>
<dbReference type="PANTHER" id="PTHR11439">
    <property type="entry name" value="GAG-POL-RELATED RETROTRANSPOSON"/>
    <property type="match status" value="1"/>
</dbReference>